<keyword evidence="1" id="KW-1133">Transmembrane helix</keyword>
<accession>A0A183FMI7</accession>
<evidence type="ECO:0000313" key="3">
    <source>
        <dbReference type="Proteomes" id="UP000050761"/>
    </source>
</evidence>
<keyword evidence="1" id="KW-0472">Membrane</keyword>
<evidence type="ECO:0000256" key="1">
    <source>
        <dbReference type="SAM" id="Phobius"/>
    </source>
</evidence>
<reference evidence="4" key="2">
    <citation type="submission" date="2019-09" db="UniProtKB">
        <authorList>
            <consortium name="WormBaseParasite"/>
        </authorList>
    </citation>
    <scope>IDENTIFICATION</scope>
</reference>
<dbReference type="Proteomes" id="UP000050761">
    <property type="component" value="Unassembled WGS sequence"/>
</dbReference>
<evidence type="ECO:0000313" key="4">
    <source>
        <dbReference type="WBParaSite" id="HPBE_0000861501-mRNA-1"/>
    </source>
</evidence>
<dbReference type="InterPro" id="IPR029063">
    <property type="entry name" value="SAM-dependent_MTases_sf"/>
</dbReference>
<reference evidence="2 3" key="1">
    <citation type="submission" date="2018-11" db="EMBL/GenBank/DDBJ databases">
        <authorList>
            <consortium name="Pathogen Informatics"/>
        </authorList>
    </citation>
    <scope>NUCLEOTIDE SEQUENCE [LARGE SCALE GENOMIC DNA]</scope>
</reference>
<proteinExistence type="predicted"/>
<sequence>MRLYRGQQVTASLLLREQVQTQCSVVDRSSWYEPKIYYAFMSFIFSFFLSKTSINGILNRGGMFLFSTNQLQEFLQIPAEWNPADKQLLDLGAGDGGITKKLAAFYGNVYVTEMSQVMQWRLRNEGFHLEDAEGWSSTSRQYNLISVLNLLDRHYNPRKLLANLHSLALRSNCLVLMAVVLPMHQYVEFHPSRKSTQADVKLILRGKTLEEQASFLVEKEFMPAGFELVRWTKLPYLCEGDFNRVSPCCFRKVVNVNVW</sequence>
<dbReference type="EMBL" id="UZAH01026206">
    <property type="protein sequence ID" value="VDO77104.1"/>
    <property type="molecule type" value="Genomic_DNA"/>
</dbReference>
<dbReference type="Pfam" id="PF05219">
    <property type="entry name" value="DREV"/>
    <property type="match status" value="1"/>
</dbReference>
<dbReference type="GO" id="GO:0106370">
    <property type="term" value="F:protein-L-histidine N-pros-methyltransferase activity"/>
    <property type="evidence" value="ECO:0007669"/>
    <property type="project" value="InterPro"/>
</dbReference>
<dbReference type="WBParaSite" id="HPBE_0000861501-mRNA-1">
    <property type="protein sequence ID" value="HPBE_0000861501-mRNA-1"/>
    <property type="gene ID" value="HPBE_0000861501"/>
</dbReference>
<dbReference type="InterPro" id="IPR007884">
    <property type="entry name" value="METL9"/>
</dbReference>
<evidence type="ECO:0000313" key="2">
    <source>
        <dbReference type="EMBL" id="VDO77104.1"/>
    </source>
</evidence>
<keyword evidence="1" id="KW-0812">Transmembrane</keyword>
<gene>
    <name evidence="2" type="ORF">HPBE_LOCUS8616</name>
</gene>
<protein>
    <submittedName>
        <fullName evidence="4">Methyltransferase-like protein 9</fullName>
    </submittedName>
</protein>
<organism evidence="3 4">
    <name type="scientific">Heligmosomoides polygyrus</name>
    <name type="common">Parasitic roundworm</name>
    <dbReference type="NCBI Taxonomy" id="6339"/>
    <lineage>
        <taxon>Eukaryota</taxon>
        <taxon>Metazoa</taxon>
        <taxon>Ecdysozoa</taxon>
        <taxon>Nematoda</taxon>
        <taxon>Chromadorea</taxon>
        <taxon>Rhabditida</taxon>
        <taxon>Rhabditina</taxon>
        <taxon>Rhabditomorpha</taxon>
        <taxon>Strongyloidea</taxon>
        <taxon>Heligmosomidae</taxon>
        <taxon>Heligmosomoides</taxon>
    </lineage>
</organism>
<dbReference type="AlphaFoldDB" id="A0A183FMI7"/>
<dbReference type="CDD" id="cd02440">
    <property type="entry name" value="AdoMet_MTases"/>
    <property type="match status" value="1"/>
</dbReference>
<dbReference type="PANTHER" id="PTHR12890:SF0">
    <property type="entry name" value="PROTEIN-L-HISTIDINE N-PROS-METHYLTRANSFERASE"/>
    <property type="match status" value="1"/>
</dbReference>
<accession>A0A3P7YXS8</accession>
<name>A0A183FMI7_HELPZ</name>
<dbReference type="Gene3D" id="3.40.50.150">
    <property type="entry name" value="Vaccinia Virus protein VP39"/>
    <property type="match status" value="1"/>
</dbReference>
<dbReference type="SUPFAM" id="SSF53335">
    <property type="entry name" value="S-adenosyl-L-methionine-dependent methyltransferases"/>
    <property type="match status" value="1"/>
</dbReference>
<dbReference type="PANTHER" id="PTHR12890">
    <property type="entry name" value="DREV PROTEIN"/>
    <property type="match status" value="1"/>
</dbReference>
<feature type="transmembrane region" description="Helical" evidence="1">
    <location>
        <begin position="36"/>
        <end position="58"/>
    </location>
</feature>
<keyword evidence="3" id="KW-1185">Reference proteome</keyword>
<dbReference type="OrthoDB" id="199041at2759"/>